<organism evidence="2 3">
    <name type="scientific">Microbispora cellulosiformans</name>
    <dbReference type="NCBI Taxonomy" id="2614688"/>
    <lineage>
        <taxon>Bacteria</taxon>
        <taxon>Bacillati</taxon>
        <taxon>Actinomycetota</taxon>
        <taxon>Actinomycetes</taxon>
        <taxon>Streptosporangiales</taxon>
        <taxon>Streptosporangiaceae</taxon>
        <taxon>Microbispora</taxon>
    </lineage>
</organism>
<dbReference type="Proteomes" id="UP000327011">
    <property type="component" value="Unassembled WGS sequence"/>
</dbReference>
<feature type="transmembrane region" description="Helical" evidence="1">
    <location>
        <begin position="38"/>
        <end position="54"/>
    </location>
</feature>
<keyword evidence="1" id="KW-0812">Transmembrane</keyword>
<evidence type="ECO:0000313" key="2">
    <source>
        <dbReference type="EMBL" id="KAA9379001.1"/>
    </source>
</evidence>
<reference evidence="2 3" key="1">
    <citation type="submission" date="2019-09" db="EMBL/GenBank/DDBJ databases">
        <title>Screening of Novel Bioactive Compounds from Soil-Associated.</title>
        <authorList>
            <person name="Gong X."/>
        </authorList>
    </citation>
    <scope>NUCLEOTIDE SEQUENCE [LARGE SCALE GENOMIC DNA]</scope>
    <source>
        <strain evidence="2 3">Gxj-6</strain>
    </source>
</reference>
<proteinExistence type="predicted"/>
<keyword evidence="1" id="KW-1133">Transmembrane helix</keyword>
<dbReference type="RefSeq" id="WP_150933601.1">
    <property type="nucleotide sequence ID" value="NZ_VYTZ01000004.1"/>
</dbReference>
<sequence length="190" mass="19435">MTATMPFRAVRAAAFAAVSVALGVGAHAVGGGSVSAPAVLVALLVAFLPAHALARRERSLAVILPALAASQAALHLLFSFAHTLEPVTAGSAMSGGHVHSGLVPGLGMLIMHGWAVALTAAWLARGEALLWALLRRLAVRLRIVLAVFPDPAYGAVVVPVIERRVVARSVVLGHSVGRRGPPGTVRTVPA</sequence>
<dbReference type="EMBL" id="VYTZ01000004">
    <property type="protein sequence ID" value="KAA9379001.1"/>
    <property type="molecule type" value="Genomic_DNA"/>
</dbReference>
<feature type="transmembrane region" description="Helical" evidence="1">
    <location>
        <begin position="61"/>
        <end position="81"/>
    </location>
</feature>
<name>A0A5J5K6X9_9ACTN</name>
<dbReference type="AlphaFoldDB" id="A0A5J5K6X9"/>
<keyword evidence="3" id="KW-1185">Reference proteome</keyword>
<evidence type="ECO:0000313" key="3">
    <source>
        <dbReference type="Proteomes" id="UP000327011"/>
    </source>
</evidence>
<evidence type="ECO:0000256" key="1">
    <source>
        <dbReference type="SAM" id="Phobius"/>
    </source>
</evidence>
<keyword evidence="1" id="KW-0472">Membrane</keyword>
<accession>A0A5J5K6X9</accession>
<gene>
    <name evidence="2" type="ORF">F5972_12305</name>
</gene>
<feature type="transmembrane region" description="Helical" evidence="1">
    <location>
        <begin position="101"/>
        <end position="124"/>
    </location>
</feature>
<protein>
    <submittedName>
        <fullName evidence="2">MFS transporter</fullName>
    </submittedName>
</protein>
<comment type="caution">
    <text evidence="2">The sequence shown here is derived from an EMBL/GenBank/DDBJ whole genome shotgun (WGS) entry which is preliminary data.</text>
</comment>